<evidence type="ECO:0000313" key="1">
    <source>
        <dbReference type="EMBL" id="KAK3369333.1"/>
    </source>
</evidence>
<gene>
    <name evidence="1" type="ORF">B0T24DRAFT_359186</name>
</gene>
<organism evidence="1 2">
    <name type="scientific">Lasiosphaeria ovina</name>
    <dbReference type="NCBI Taxonomy" id="92902"/>
    <lineage>
        <taxon>Eukaryota</taxon>
        <taxon>Fungi</taxon>
        <taxon>Dikarya</taxon>
        <taxon>Ascomycota</taxon>
        <taxon>Pezizomycotina</taxon>
        <taxon>Sordariomycetes</taxon>
        <taxon>Sordariomycetidae</taxon>
        <taxon>Sordariales</taxon>
        <taxon>Lasiosphaeriaceae</taxon>
        <taxon>Lasiosphaeria</taxon>
    </lineage>
</organism>
<keyword evidence="2" id="KW-1185">Reference proteome</keyword>
<accession>A0AAE0K3A9</accession>
<reference evidence="1" key="2">
    <citation type="submission" date="2023-06" db="EMBL/GenBank/DDBJ databases">
        <authorList>
            <consortium name="Lawrence Berkeley National Laboratory"/>
            <person name="Haridas S."/>
            <person name="Hensen N."/>
            <person name="Bonometti L."/>
            <person name="Westerberg I."/>
            <person name="Brannstrom I.O."/>
            <person name="Guillou S."/>
            <person name="Cros-Aarteil S."/>
            <person name="Calhoun S."/>
            <person name="Kuo A."/>
            <person name="Mondo S."/>
            <person name="Pangilinan J."/>
            <person name="Riley R."/>
            <person name="Labutti K."/>
            <person name="Andreopoulos B."/>
            <person name="Lipzen A."/>
            <person name="Chen C."/>
            <person name="Yanf M."/>
            <person name="Daum C."/>
            <person name="Ng V."/>
            <person name="Clum A."/>
            <person name="Steindorff A."/>
            <person name="Ohm R."/>
            <person name="Martin F."/>
            <person name="Silar P."/>
            <person name="Natvig D."/>
            <person name="Lalanne C."/>
            <person name="Gautier V."/>
            <person name="Ament-Velasquez S.L."/>
            <person name="Kruys A."/>
            <person name="Hutchinson M.I."/>
            <person name="Powell A.J."/>
            <person name="Barry K."/>
            <person name="Miller A.N."/>
            <person name="Grigoriev I.V."/>
            <person name="Debuchy R."/>
            <person name="Gladieux P."/>
            <person name="Thoren M.H."/>
            <person name="Johannesson H."/>
        </authorList>
    </citation>
    <scope>NUCLEOTIDE SEQUENCE</scope>
    <source>
        <strain evidence="1">CBS 958.72</strain>
    </source>
</reference>
<comment type="caution">
    <text evidence="1">The sequence shown here is derived from an EMBL/GenBank/DDBJ whole genome shotgun (WGS) entry which is preliminary data.</text>
</comment>
<reference evidence="1" key="1">
    <citation type="journal article" date="2023" name="Mol. Phylogenet. Evol.">
        <title>Genome-scale phylogeny and comparative genomics of the fungal order Sordariales.</title>
        <authorList>
            <person name="Hensen N."/>
            <person name="Bonometti L."/>
            <person name="Westerberg I."/>
            <person name="Brannstrom I.O."/>
            <person name="Guillou S."/>
            <person name="Cros-Aarteil S."/>
            <person name="Calhoun S."/>
            <person name="Haridas S."/>
            <person name="Kuo A."/>
            <person name="Mondo S."/>
            <person name="Pangilinan J."/>
            <person name="Riley R."/>
            <person name="LaButti K."/>
            <person name="Andreopoulos B."/>
            <person name="Lipzen A."/>
            <person name="Chen C."/>
            <person name="Yan M."/>
            <person name="Daum C."/>
            <person name="Ng V."/>
            <person name="Clum A."/>
            <person name="Steindorff A."/>
            <person name="Ohm R.A."/>
            <person name="Martin F."/>
            <person name="Silar P."/>
            <person name="Natvig D.O."/>
            <person name="Lalanne C."/>
            <person name="Gautier V."/>
            <person name="Ament-Velasquez S.L."/>
            <person name="Kruys A."/>
            <person name="Hutchinson M.I."/>
            <person name="Powell A.J."/>
            <person name="Barry K."/>
            <person name="Miller A.N."/>
            <person name="Grigoriev I.V."/>
            <person name="Debuchy R."/>
            <person name="Gladieux P."/>
            <person name="Hiltunen Thoren M."/>
            <person name="Johannesson H."/>
        </authorList>
    </citation>
    <scope>NUCLEOTIDE SEQUENCE</scope>
    <source>
        <strain evidence="1">CBS 958.72</strain>
    </source>
</reference>
<sequence length="251" mass="27844">MHQTSVSSPNLPSQMRLSGSFPKATECCRAAGQPVSSARRRHLVIEQPHTPCSFRRPWLQNGWTRQAEATTCPGRAVAHSHDGRVLSRDIWTTKQHWSAPSPHIALVREINHGRKACRMPGNLKVSRSRKKVVRYISLYADSARCYPAGMDRQLGIVHCPPYNIVTDYTLHFRNVVRSAASLENQFAFLRSPIGLGLHDPMGHGSGSSAGVDAEMASWLHAGMSGREPKWLCLARWCPGKGRKKGEGCWGC</sequence>
<protein>
    <submittedName>
        <fullName evidence="1">Uncharacterized protein</fullName>
    </submittedName>
</protein>
<proteinExistence type="predicted"/>
<name>A0AAE0K3A9_9PEZI</name>
<dbReference type="Proteomes" id="UP001287356">
    <property type="component" value="Unassembled WGS sequence"/>
</dbReference>
<dbReference type="EMBL" id="JAULSN010000006">
    <property type="protein sequence ID" value="KAK3369333.1"/>
    <property type="molecule type" value="Genomic_DNA"/>
</dbReference>
<evidence type="ECO:0000313" key="2">
    <source>
        <dbReference type="Proteomes" id="UP001287356"/>
    </source>
</evidence>
<dbReference type="AlphaFoldDB" id="A0AAE0K3A9"/>